<dbReference type="EMBL" id="VULZ01000013">
    <property type="protein sequence ID" value="MSS15584.1"/>
    <property type="molecule type" value="Genomic_DNA"/>
</dbReference>
<protein>
    <submittedName>
        <fullName evidence="1">Uncharacterized protein</fullName>
    </submittedName>
</protein>
<evidence type="ECO:0000313" key="1">
    <source>
        <dbReference type="EMBL" id="MSS15584.1"/>
    </source>
</evidence>
<name>A0A6L5X9Z0_9FIRM</name>
<proteinExistence type="predicted"/>
<dbReference type="RefSeq" id="WP_154526588.1">
    <property type="nucleotide sequence ID" value="NZ_VULZ01000013.1"/>
</dbReference>
<gene>
    <name evidence="1" type="ORF">FYJ35_11150</name>
</gene>
<keyword evidence="2" id="KW-1185">Reference proteome</keyword>
<dbReference type="AlphaFoldDB" id="A0A6L5X9Z0"/>
<sequence>MAKAILGTVQQAASKYADTLQEIKDELSKRCQTDKEISTLLARIQSGSGSYEDASEASRRIGSELSRIYTQKMRDAYDINMSADTGEIDEILRQTLKHDYDTIADLSRTTQESLNKTAGINMKAVVPEYNVNRTEGIISRVDEFSQRNLDAAMNELETNMENYSMSVVDDSVKANAEYQFKAGMVPKIKRIMHGFKPCKWCQALAGTYEYPDVPDDVYRRHQNCYCTVTYTPAGSKKSQDVWSKKWGKEQDFEIEQRIKAYSNQRSTVLSGGKQYHPMDPSNPRDVSAAREYRKISRNNDIARIADSSGFSREDIIQIKRHIFYDKHKKYDGEYGLLVPDYDMAVAWKRLANGKPEERDIVLLHHELLESKLEKEYNLTIAEAHATATKKYDWASRLISDLGEKGEPDGLL</sequence>
<evidence type="ECO:0000313" key="2">
    <source>
        <dbReference type="Proteomes" id="UP000481852"/>
    </source>
</evidence>
<reference evidence="1 2" key="1">
    <citation type="submission" date="2019-08" db="EMBL/GenBank/DDBJ databases">
        <title>In-depth cultivation of the pig gut microbiome towards novel bacterial diversity and tailored functional studies.</title>
        <authorList>
            <person name="Wylensek D."/>
            <person name="Hitch T.C.A."/>
            <person name="Clavel T."/>
        </authorList>
    </citation>
    <scope>NUCLEOTIDE SEQUENCE [LARGE SCALE GENOMIC DNA]</scope>
    <source>
        <strain evidence="1 2">Oil+RF-744-WCA-WT-11</strain>
    </source>
</reference>
<comment type="caution">
    <text evidence="1">The sequence shown here is derived from an EMBL/GenBank/DDBJ whole genome shotgun (WGS) entry which is preliminary data.</text>
</comment>
<organism evidence="1 2">
    <name type="scientific">Porcincola intestinalis</name>
    <dbReference type="NCBI Taxonomy" id="2606632"/>
    <lineage>
        <taxon>Bacteria</taxon>
        <taxon>Bacillati</taxon>
        <taxon>Bacillota</taxon>
        <taxon>Clostridia</taxon>
        <taxon>Lachnospirales</taxon>
        <taxon>Lachnospiraceae</taxon>
        <taxon>Porcincola</taxon>
    </lineage>
</organism>
<accession>A0A6L5X9Z0</accession>
<dbReference type="Proteomes" id="UP000481852">
    <property type="component" value="Unassembled WGS sequence"/>
</dbReference>